<evidence type="ECO:0000313" key="2">
    <source>
        <dbReference type="Proteomes" id="UP000005519"/>
    </source>
</evidence>
<dbReference type="Proteomes" id="UP000005519">
    <property type="component" value="Unassembled WGS sequence"/>
</dbReference>
<proteinExistence type="predicted"/>
<reference evidence="1 2" key="1">
    <citation type="submission" date="2009-10" db="EMBL/GenBank/DDBJ databases">
        <authorList>
            <person name="Muzny D."/>
            <person name="Qin X."/>
            <person name="Deng J."/>
            <person name="Jiang H."/>
            <person name="Liu Y."/>
            <person name="Qu J."/>
            <person name="Song X.-Z."/>
            <person name="Zhang L."/>
            <person name="Thornton R."/>
            <person name="Coyle M."/>
            <person name="Francisco L."/>
            <person name="Jackson L."/>
            <person name="Javaid M."/>
            <person name="Korchina V."/>
            <person name="Kovar C."/>
            <person name="Mata R."/>
            <person name="Mathew T."/>
            <person name="Ngo R."/>
            <person name="Nguyen L."/>
            <person name="Nguyen N."/>
            <person name="Okwuonu G."/>
            <person name="Ongeri F."/>
            <person name="Pham C."/>
            <person name="Simmons D."/>
            <person name="Wilczek-Boney K."/>
            <person name="Hale W."/>
            <person name="Jakkamsetti A."/>
            <person name="Pham P."/>
            <person name="Ruth R."/>
            <person name="San Lucas F."/>
            <person name="Warren J."/>
            <person name="Zhang J."/>
            <person name="Zhao Z."/>
            <person name="Zhou C."/>
            <person name="Zhu D."/>
            <person name="Lee S."/>
            <person name="Bess C."/>
            <person name="Blankenburg K."/>
            <person name="Forbes L."/>
            <person name="Fu Q."/>
            <person name="Gubbala S."/>
            <person name="Hirani K."/>
            <person name="Jayaseelan J.C."/>
            <person name="Lara F."/>
            <person name="Munidasa M."/>
            <person name="Palculict T."/>
            <person name="Patil S."/>
            <person name="Pu L.-L."/>
            <person name="Saada N."/>
            <person name="Tang L."/>
            <person name="Weissenberger G."/>
            <person name="Zhu Y."/>
            <person name="Hemphill L."/>
            <person name="Shang Y."/>
            <person name="Youmans B."/>
            <person name="Ayvaz T."/>
            <person name="Ross M."/>
            <person name="Santibanez J."/>
            <person name="Aqrawi P."/>
            <person name="Gross S."/>
            <person name="Joshi V."/>
            <person name="Fowler G."/>
            <person name="Nazareth L."/>
            <person name="Reid J."/>
            <person name="Worley K."/>
            <person name="Petrosino J."/>
            <person name="Highlander S."/>
            <person name="Gibbs R."/>
        </authorList>
    </citation>
    <scope>NUCLEOTIDE SEQUENCE [LARGE SCALE GENOMIC DNA]</scope>
    <source>
        <strain evidence="1 2">ATCC 43325</strain>
    </source>
</reference>
<comment type="caution">
    <text evidence="1">The sequence shown here is derived from an EMBL/GenBank/DDBJ whole genome shotgun (WGS) entry which is preliminary data.</text>
</comment>
<protein>
    <submittedName>
        <fullName evidence="1">Uncharacterized protein</fullName>
    </submittedName>
</protein>
<name>C9PRG5_9PAST</name>
<keyword evidence="2" id="KW-1185">Reference proteome</keyword>
<dbReference type="AlphaFoldDB" id="C9PRG5"/>
<evidence type="ECO:0000313" key="1">
    <source>
        <dbReference type="EMBL" id="EEX50066.1"/>
    </source>
</evidence>
<dbReference type="HOGENOM" id="CLU_3171280_0_0_6"/>
<sequence>MKAQKQNVNLIVVIKKMAKTVKAKMRRKVVHYSRHLQNQHKRLTVML</sequence>
<accession>C9PRG5</accession>
<gene>
    <name evidence="1" type="ORF">HMPREF0621_1589</name>
</gene>
<organism evidence="1 2">
    <name type="scientific">Pasteurella dagmatis ATCC 43325</name>
    <dbReference type="NCBI Taxonomy" id="667128"/>
    <lineage>
        <taxon>Bacteria</taxon>
        <taxon>Pseudomonadati</taxon>
        <taxon>Pseudomonadota</taxon>
        <taxon>Gammaproteobacteria</taxon>
        <taxon>Pasteurellales</taxon>
        <taxon>Pasteurellaceae</taxon>
        <taxon>Pasteurella</taxon>
    </lineage>
</organism>
<dbReference type="EMBL" id="ACZR01000014">
    <property type="protein sequence ID" value="EEX50066.1"/>
    <property type="molecule type" value="Genomic_DNA"/>
</dbReference>